<feature type="transmembrane region" description="Helical" evidence="1">
    <location>
        <begin position="70"/>
        <end position="93"/>
    </location>
</feature>
<evidence type="ECO:0000256" key="1">
    <source>
        <dbReference type="SAM" id="Phobius"/>
    </source>
</evidence>
<dbReference type="PATRIC" id="fig|188932.3.peg.1319"/>
<dbReference type="OrthoDB" id="1360114at2"/>
<gene>
    <name evidence="2" type="ORF">AY601_1268</name>
</gene>
<reference evidence="2 3" key="1">
    <citation type="submission" date="2016-03" db="EMBL/GenBank/DDBJ databases">
        <title>Complete genome sequence of Pedobacter cryoconitis PAMC 27485.</title>
        <authorList>
            <person name="Lee J."/>
            <person name="Kim O.-S."/>
        </authorList>
    </citation>
    <scope>NUCLEOTIDE SEQUENCE [LARGE SCALE GENOMIC DNA]</scope>
    <source>
        <strain evidence="2 3">PAMC 27485</strain>
    </source>
</reference>
<keyword evidence="1" id="KW-0472">Membrane</keyword>
<feature type="transmembrane region" description="Helical" evidence="1">
    <location>
        <begin position="20"/>
        <end position="44"/>
    </location>
</feature>
<name>A0A127VAG1_9SPHI</name>
<proteinExistence type="predicted"/>
<organism evidence="2 3">
    <name type="scientific">Pedobacter cryoconitis</name>
    <dbReference type="NCBI Taxonomy" id="188932"/>
    <lineage>
        <taxon>Bacteria</taxon>
        <taxon>Pseudomonadati</taxon>
        <taxon>Bacteroidota</taxon>
        <taxon>Sphingobacteriia</taxon>
        <taxon>Sphingobacteriales</taxon>
        <taxon>Sphingobacteriaceae</taxon>
        <taxon>Pedobacter</taxon>
    </lineage>
</organism>
<keyword evidence="1" id="KW-1133">Transmembrane helix</keyword>
<dbReference type="RefSeq" id="WP_068398028.1">
    <property type="nucleotide sequence ID" value="NZ_CP014504.1"/>
</dbReference>
<protein>
    <submittedName>
        <fullName evidence="2">Uncharacterized protein</fullName>
    </submittedName>
</protein>
<accession>A0A127VAG1</accession>
<dbReference type="KEGG" id="pcm:AY601_1268"/>
<dbReference type="Proteomes" id="UP000071561">
    <property type="component" value="Chromosome"/>
</dbReference>
<keyword evidence="3" id="KW-1185">Reference proteome</keyword>
<evidence type="ECO:0000313" key="2">
    <source>
        <dbReference type="EMBL" id="AMP98190.1"/>
    </source>
</evidence>
<evidence type="ECO:0000313" key="3">
    <source>
        <dbReference type="Proteomes" id="UP000071561"/>
    </source>
</evidence>
<sequence length="288" mass="32947">MNNLPGLGILKSKHGPPKIFVFFAVGIFVFLSGLAWLIYVNAIIPAEEQNHLSFSSVIYNTNLSGEIDRLYWVIILIMVIAIAILLAAVSFTIGKTYYLYDKGIVIENSGQLKTILFEDIDDLGLFSSGNSFNPNNIAFRNRREGQWEIMTARNRHIFKAIDLISSYHKVLFTAKVFKELKKGNRIVFNYISDPDLNEITANGEHFAKSANSFLNLPQKEILVYRHHLIIDELSLRIADISHFFIDDERISLYNKDNKIAFTTSLMGFFSSESFITVLHRLIRMSREL</sequence>
<dbReference type="AlphaFoldDB" id="A0A127VAG1"/>
<keyword evidence="1" id="KW-0812">Transmembrane</keyword>
<dbReference type="EMBL" id="CP014504">
    <property type="protein sequence ID" value="AMP98190.1"/>
    <property type="molecule type" value="Genomic_DNA"/>
</dbReference>